<evidence type="ECO:0000256" key="1">
    <source>
        <dbReference type="ARBA" id="ARBA00004123"/>
    </source>
</evidence>
<feature type="region of interest" description="Disordered" evidence="9">
    <location>
        <begin position="705"/>
        <end position="743"/>
    </location>
</feature>
<dbReference type="GO" id="GO:0005634">
    <property type="term" value="C:nucleus"/>
    <property type="evidence" value="ECO:0007669"/>
    <property type="project" value="UniProtKB-SubCell"/>
</dbReference>
<keyword evidence="12" id="KW-1185">Reference proteome</keyword>
<evidence type="ECO:0000256" key="2">
    <source>
        <dbReference type="ARBA" id="ARBA00022723"/>
    </source>
</evidence>
<keyword evidence="5" id="KW-0238">DNA-binding</keyword>
<evidence type="ECO:0000256" key="5">
    <source>
        <dbReference type="ARBA" id="ARBA00023125"/>
    </source>
</evidence>
<gene>
    <name evidence="11" type="primary">GIN1</name>
    <name evidence="11" type="ORF">N0V93_005539</name>
</gene>
<dbReference type="GO" id="GO:0006351">
    <property type="term" value="P:DNA-templated transcription"/>
    <property type="evidence" value="ECO:0007669"/>
    <property type="project" value="InterPro"/>
</dbReference>
<keyword evidence="3" id="KW-0862">Zinc</keyword>
<feature type="region of interest" description="Disordered" evidence="9">
    <location>
        <begin position="908"/>
        <end position="936"/>
    </location>
</feature>
<evidence type="ECO:0000256" key="4">
    <source>
        <dbReference type="ARBA" id="ARBA00023015"/>
    </source>
</evidence>
<dbReference type="Pfam" id="PF04082">
    <property type="entry name" value="Fungal_trans"/>
    <property type="match status" value="1"/>
</dbReference>
<dbReference type="OrthoDB" id="422427at2759"/>
<dbReference type="Proteomes" id="UP001140453">
    <property type="component" value="Unassembled WGS sequence"/>
</dbReference>
<dbReference type="GO" id="GO:0043565">
    <property type="term" value="F:sequence-specific DNA binding"/>
    <property type="evidence" value="ECO:0007669"/>
    <property type="project" value="TreeGrafter"/>
</dbReference>
<protein>
    <submittedName>
        <fullName evidence="11">Gypsy retrotransposon integrase-like protein 1</fullName>
    </submittedName>
</protein>
<feature type="compositionally biased region" description="Polar residues" evidence="9">
    <location>
        <begin position="58"/>
        <end position="67"/>
    </location>
</feature>
<organism evidence="11 12">
    <name type="scientific">Gnomoniopsis smithogilvyi</name>
    <dbReference type="NCBI Taxonomy" id="1191159"/>
    <lineage>
        <taxon>Eukaryota</taxon>
        <taxon>Fungi</taxon>
        <taxon>Dikarya</taxon>
        <taxon>Ascomycota</taxon>
        <taxon>Pezizomycotina</taxon>
        <taxon>Sordariomycetes</taxon>
        <taxon>Sordariomycetidae</taxon>
        <taxon>Diaporthales</taxon>
        <taxon>Gnomoniaceae</taxon>
        <taxon>Gnomoniopsis</taxon>
    </lineage>
</organism>
<evidence type="ECO:0000313" key="11">
    <source>
        <dbReference type="EMBL" id="KAJ4391919.1"/>
    </source>
</evidence>
<dbReference type="GO" id="GO:0000981">
    <property type="term" value="F:DNA-binding transcription factor activity, RNA polymerase II-specific"/>
    <property type="evidence" value="ECO:0007669"/>
    <property type="project" value="InterPro"/>
</dbReference>
<dbReference type="SMART" id="SM00066">
    <property type="entry name" value="GAL4"/>
    <property type="match status" value="1"/>
</dbReference>
<dbReference type="InterPro" id="IPR001138">
    <property type="entry name" value="Zn2Cys6_DnaBD"/>
</dbReference>
<accession>A0A9W8YWT7</accession>
<keyword evidence="4" id="KW-0805">Transcription regulation</keyword>
<feature type="coiled-coil region" evidence="8">
    <location>
        <begin position="159"/>
        <end position="186"/>
    </location>
</feature>
<evidence type="ECO:0000313" key="12">
    <source>
        <dbReference type="Proteomes" id="UP001140453"/>
    </source>
</evidence>
<sequence length="963" mass="107560">MSSGTIVASTEMTDQEASPEPASGNDSIFGSEHPDDQQSADDSTGPNSVKAEHDEENGSASNSNPSMPMQKRRRVTRACDECRRKKIKCDGKQPCTHCSVYSYECTYDKPSNRRRNPAPQYIEALEAKLIRAEALLRKFVPNVDLNDPHLDPSVQQEFQNRERQRVQAAKQKRDEAHQTIDQNEARITSMIETIGQLDLDEGGGWDFRGTSSGAVFLRRMKEHFGGLLGNDQSMPFLPRPSHIQGLLKLDPPGSIASPSSPGEADLFNVYDLPSKERAKQLSSSALTCATALLRIVHVPSFSRSMESIYSKSSLEFGVDDNRFLALFYAVMAVGAMYNMTEEDSDDQASYKEAAAEGMKYYTCARTLLQDITECRDLTSLQALLFLILFLQSTSNLSGCYALLGIASRAALRMGLHRHLPQANFTPLVTELRRRIFYFIRQLDIYCSALLGFPILLHDEDVDQKMPTEIDDEFITDEGIRKPPPGTPGSFFQAFNAHSRLMGILMKVVKYIYPLKGIESYAANSSNPTYMIEYRRIKEIENDLQVWHEQLPQRWRPSPEGSIEVMRVRTLLRFAYAHVQMMLYRPFLHYISPRLATDKTVDERYYACAAAGISVSRNILHLSTEIKNQALVVGPFWSMLYTEFFAILTLVFYVLENPDKPGSAEIFADANAGREMIKKMAARSFAADRICKSMDSLWEKLPETVKSGKGRPLASRKRSAPGARPGPAVLSAQKPMASSSRIVRGKSLDQRASIEDLFGVSPQQAMSINYGKLHGLDVSSTGSDKSVVPSTAHSSSSAYMRSSQTQQSPSIYKLDALMFPSSDPFAYPNQPLADFGTQVATHAERQPPLISNMHGQHPTDSRNYYMPEVYGDIEGQLIGGPLPQYLMQNNLAPNGMDLSAQLYQSSSALGMHQSQPHHTAALGHHSHHHQHAQHHRAVREMDDMMADSGFNRSWDMFGGNFKPL</sequence>
<name>A0A9W8YWT7_9PEZI</name>
<keyword evidence="7" id="KW-0539">Nucleus</keyword>
<evidence type="ECO:0000256" key="8">
    <source>
        <dbReference type="SAM" id="Coils"/>
    </source>
</evidence>
<comment type="subcellular location">
    <subcellularLocation>
        <location evidence="1">Nucleus</location>
    </subcellularLocation>
</comment>
<dbReference type="Pfam" id="PF00172">
    <property type="entry name" value="Zn_clus"/>
    <property type="match status" value="1"/>
</dbReference>
<dbReference type="Gene3D" id="4.10.240.10">
    <property type="entry name" value="Zn(2)-C6 fungal-type DNA-binding domain"/>
    <property type="match status" value="1"/>
</dbReference>
<dbReference type="CDD" id="cd00067">
    <property type="entry name" value="GAL4"/>
    <property type="match status" value="1"/>
</dbReference>
<evidence type="ECO:0000256" key="6">
    <source>
        <dbReference type="ARBA" id="ARBA00023163"/>
    </source>
</evidence>
<dbReference type="GO" id="GO:0008270">
    <property type="term" value="F:zinc ion binding"/>
    <property type="evidence" value="ECO:0007669"/>
    <property type="project" value="InterPro"/>
</dbReference>
<dbReference type="PANTHER" id="PTHR47540">
    <property type="entry name" value="THIAMINE REPRESSIBLE GENES REGULATORY PROTEIN THI5"/>
    <property type="match status" value="1"/>
</dbReference>
<feature type="region of interest" description="Disordered" evidence="9">
    <location>
        <begin position="778"/>
        <end position="803"/>
    </location>
</feature>
<proteinExistence type="predicted"/>
<keyword evidence="2" id="KW-0479">Metal-binding</keyword>
<comment type="caution">
    <text evidence="11">The sequence shown here is derived from an EMBL/GenBank/DDBJ whole genome shotgun (WGS) entry which is preliminary data.</text>
</comment>
<dbReference type="PROSITE" id="PS50048">
    <property type="entry name" value="ZN2_CY6_FUNGAL_2"/>
    <property type="match status" value="1"/>
</dbReference>
<dbReference type="EMBL" id="JAPEVB010000003">
    <property type="protein sequence ID" value="KAJ4391919.1"/>
    <property type="molecule type" value="Genomic_DNA"/>
</dbReference>
<evidence type="ECO:0000256" key="7">
    <source>
        <dbReference type="ARBA" id="ARBA00023242"/>
    </source>
</evidence>
<dbReference type="InterPro" id="IPR007219">
    <property type="entry name" value="XnlR_reg_dom"/>
</dbReference>
<evidence type="ECO:0000256" key="9">
    <source>
        <dbReference type="SAM" id="MobiDB-lite"/>
    </source>
</evidence>
<evidence type="ECO:0000259" key="10">
    <source>
        <dbReference type="PROSITE" id="PS50048"/>
    </source>
</evidence>
<dbReference type="InterPro" id="IPR036864">
    <property type="entry name" value="Zn2-C6_fun-type_DNA-bd_sf"/>
</dbReference>
<keyword evidence="8" id="KW-0175">Coiled coil</keyword>
<dbReference type="AlphaFoldDB" id="A0A9W8YWT7"/>
<dbReference type="CDD" id="cd12148">
    <property type="entry name" value="fungal_TF_MHR"/>
    <property type="match status" value="1"/>
</dbReference>
<dbReference type="SUPFAM" id="SSF57701">
    <property type="entry name" value="Zn2/Cys6 DNA-binding domain"/>
    <property type="match status" value="1"/>
</dbReference>
<dbReference type="SMART" id="SM00906">
    <property type="entry name" value="Fungal_trans"/>
    <property type="match status" value="1"/>
</dbReference>
<reference evidence="11" key="1">
    <citation type="submission" date="2022-10" db="EMBL/GenBank/DDBJ databases">
        <title>Tapping the CABI collections for fungal endophytes: first genome assemblies for Collariella, Neodidymelliopsis, Ascochyta clinopodiicola, Didymella pomorum, Didymosphaeria variabile, Neocosmospora piperis and Neocucurbitaria cava.</title>
        <authorList>
            <person name="Hill R."/>
        </authorList>
    </citation>
    <scope>NUCLEOTIDE SEQUENCE</scope>
    <source>
        <strain evidence="11">IMI 355082</strain>
    </source>
</reference>
<feature type="compositionally biased region" description="Low complexity" evidence="9">
    <location>
        <begin position="785"/>
        <end position="802"/>
    </location>
</feature>
<dbReference type="PANTHER" id="PTHR47540:SF1">
    <property type="entry name" value="ACTIVATOR OF STRESS GENES 1-RELATED"/>
    <property type="match status" value="1"/>
</dbReference>
<dbReference type="PROSITE" id="PS00463">
    <property type="entry name" value="ZN2_CY6_FUNGAL_1"/>
    <property type="match status" value="1"/>
</dbReference>
<feature type="domain" description="Zn(2)-C6 fungal-type" evidence="10">
    <location>
        <begin position="78"/>
        <end position="107"/>
    </location>
</feature>
<feature type="compositionally biased region" description="Polar residues" evidence="9">
    <location>
        <begin position="1"/>
        <end position="16"/>
    </location>
</feature>
<feature type="compositionally biased region" description="Basic residues" evidence="9">
    <location>
        <begin position="923"/>
        <end position="936"/>
    </location>
</feature>
<dbReference type="GO" id="GO:0045944">
    <property type="term" value="P:positive regulation of transcription by RNA polymerase II"/>
    <property type="evidence" value="ECO:0007669"/>
    <property type="project" value="TreeGrafter"/>
</dbReference>
<feature type="region of interest" description="Disordered" evidence="9">
    <location>
        <begin position="1"/>
        <end position="73"/>
    </location>
</feature>
<keyword evidence="6" id="KW-0804">Transcription</keyword>
<dbReference type="InterPro" id="IPR051711">
    <property type="entry name" value="Stress_Response_Reg"/>
</dbReference>
<evidence type="ECO:0000256" key="3">
    <source>
        <dbReference type="ARBA" id="ARBA00022833"/>
    </source>
</evidence>